<keyword evidence="1" id="KW-0805">Transcription regulation</keyword>
<dbReference type="InterPro" id="IPR025756">
    <property type="entry name" value="Myb_CC_LHEQLE"/>
</dbReference>
<sequence length="584" mass="65087">MDLREVFRERHFAAQKRALQREKRERERERKRRERERARERTLFTDGSFSPLLFLSAITARNYPPHGRRNIPFSRVRGKQKMFSLGNLHHEDEEEEEEPPTPMNASLWPSSNTNNNNNNKIGSRENAKERSGAKKNNQNQSNNNGMSTFDFDVDVPGDLDWLDGFLRVEDDEDEEENENQNADQAWGVGKGAAWKTEAIKTTGGKSGVKRGRDVATASSAEKKKKKNAASNDDDESGENNNNNNNNGKSSTSNTNNNNNNNNNNADSDRCRLRWTPELHARFLRSVKTLGGLDIATPKGVVELMRVQGVTIQHVKSHLQKYRLQEQQMSKATSNARSKALSIGERSFLTSTFVGLPPIIANEEKVIAKVASIMNNQRPGATTSPPNATANKNTSSSPEGTENNTGNRNSTPGGDNSDGTIMLGVPPLDEEEKRRHIKAARMAVSAKRKRDKGLRFPDEDVNTSAELAKLAAVNKKLILTNDVPRDDNFENNNDTDDEDVFTAALPHISSPLKAPMMMKSALGGVGGGAKLPEDVSAVLLRQIEMQKQLHEQLLKQRKLQTAIEEHGKYLQKIMEESATEKTSKS</sequence>
<dbReference type="InterPro" id="IPR006447">
    <property type="entry name" value="Myb_dom_plants"/>
</dbReference>
<dbReference type="eggNOG" id="ENOG502RJE7">
    <property type="taxonomic scope" value="Eukaryota"/>
</dbReference>
<dbReference type="KEGG" id="bpg:Bathy07g01790"/>
<proteinExistence type="predicted"/>
<evidence type="ECO:0000256" key="1">
    <source>
        <dbReference type="ARBA" id="ARBA00023015"/>
    </source>
</evidence>
<feature type="compositionally biased region" description="Low complexity" evidence="4">
    <location>
        <begin position="238"/>
        <end position="265"/>
    </location>
</feature>
<keyword evidence="7" id="KW-1185">Reference proteome</keyword>
<keyword evidence="2" id="KW-0804">Transcription</keyword>
<feature type="region of interest" description="Disordered" evidence="4">
    <location>
        <begin position="376"/>
        <end position="433"/>
    </location>
</feature>
<dbReference type="PANTHER" id="PTHR31499:SF80">
    <property type="entry name" value="HTH MYB-TYPE DOMAIN-CONTAINING PROTEIN"/>
    <property type="match status" value="1"/>
</dbReference>
<dbReference type="RefSeq" id="XP_007512043.1">
    <property type="nucleotide sequence ID" value="XM_007511981.1"/>
</dbReference>
<evidence type="ECO:0000256" key="2">
    <source>
        <dbReference type="ARBA" id="ARBA00023163"/>
    </source>
</evidence>
<dbReference type="OrthoDB" id="551907at2759"/>
<dbReference type="SMR" id="K8FEC5"/>
<dbReference type="AlphaFoldDB" id="K8FEC5"/>
<dbReference type="PANTHER" id="PTHR31499">
    <property type="entry name" value="MYB FAMILY TRANSCRIPTION FACTOR PHL11"/>
    <property type="match status" value="1"/>
</dbReference>
<feature type="compositionally biased region" description="Basic and acidic residues" evidence="4">
    <location>
        <begin position="19"/>
        <end position="28"/>
    </location>
</feature>
<evidence type="ECO:0000313" key="7">
    <source>
        <dbReference type="Proteomes" id="UP000198341"/>
    </source>
</evidence>
<dbReference type="InterPro" id="IPR046955">
    <property type="entry name" value="PHR1-like"/>
</dbReference>
<dbReference type="SUPFAM" id="SSF46689">
    <property type="entry name" value="Homeodomain-like"/>
    <property type="match status" value="1"/>
</dbReference>
<feature type="region of interest" description="Disordered" evidence="4">
    <location>
        <begin position="89"/>
        <end position="152"/>
    </location>
</feature>
<keyword evidence="3" id="KW-0539">Nucleus</keyword>
<dbReference type="PROSITE" id="PS51294">
    <property type="entry name" value="HTH_MYB"/>
    <property type="match status" value="1"/>
</dbReference>
<dbReference type="EMBL" id="FO082272">
    <property type="protein sequence ID" value="CCO66131.1"/>
    <property type="molecule type" value="Genomic_DNA"/>
</dbReference>
<dbReference type="InterPro" id="IPR017930">
    <property type="entry name" value="Myb_dom"/>
</dbReference>
<evidence type="ECO:0000256" key="3">
    <source>
        <dbReference type="ARBA" id="ARBA00023242"/>
    </source>
</evidence>
<protein>
    <recommendedName>
        <fullName evidence="5">HTH myb-type domain-containing protein</fullName>
    </recommendedName>
</protein>
<organism evidence="6 7">
    <name type="scientific">Bathycoccus prasinos</name>
    <dbReference type="NCBI Taxonomy" id="41875"/>
    <lineage>
        <taxon>Eukaryota</taxon>
        <taxon>Viridiplantae</taxon>
        <taxon>Chlorophyta</taxon>
        <taxon>Mamiellophyceae</taxon>
        <taxon>Mamiellales</taxon>
        <taxon>Bathycoccaceae</taxon>
        <taxon>Bathycoccus</taxon>
    </lineage>
</organism>
<feature type="region of interest" description="Disordered" evidence="4">
    <location>
        <begin position="198"/>
        <end position="268"/>
    </location>
</feature>
<evidence type="ECO:0000256" key="4">
    <source>
        <dbReference type="SAM" id="MobiDB-lite"/>
    </source>
</evidence>
<dbReference type="GeneID" id="19014669"/>
<dbReference type="GO" id="GO:0003700">
    <property type="term" value="F:DNA-binding transcription factor activity"/>
    <property type="evidence" value="ECO:0007669"/>
    <property type="project" value="InterPro"/>
</dbReference>
<dbReference type="NCBIfam" id="TIGR01557">
    <property type="entry name" value="myb_SHAQKYF"/>
    <property type="match status" value="1"/>
</dbReference>
<dbReference type="GO" id="GO:0003677">
    <property type="term" value="F:DNA binding"/>
    <property type="evidence" value="ECO:0007669"/>
    <property type="project" value="InterPro"/>
</dbReference>
<evidence type="ECO:0000259" key="5">
    <source>
        <dbReference type="PROSITE" id="PS51294"/>
    </source>
</evidence>
<evidence type="ECO:0000313" key="6">
    <source>
        <dbReference type="EMBL" id="CCO66131.1"/>
    </source>
</evidence>
<feature type="domain" description="HTH myb-type" evidence="5">
    <location>
        <begin position="266"/>
        <end position="326"/>
    </location>
</feature>
<dbReference type="FunFam" id="1.10.10.60:FF:000007">
    <property type="entry name" value="Two-component response regulator"/>
    <property type="match status" value="1"/>
</dbReference>
<dbReference type="Pfam" id="PF14379">
    <property type="entry name" value="Myb_CC_LHEQLE"/>
    <property type="match status" value="1"/>
</dbReference>
<dbReference type="Proteomes" id="UP000198341">
    <property type="component" value="Chromosome 7"/>
</dbReference>
<feature type="compositionally biased region" description="Polar residues" evidence="4">
    <location>
        <begin position="376"/>
        <end position="418"/>
    </location>
</feature>
<feature type="compositionally biased region" description="Basic and acidic residues" evidence="4">
    <location>
        <begin position="122"/>
        <end position="132"/>
    </location>
</feature>
<dbReference type="STRING" id="41875.K8FEC5"/>
<feature type="region of interest" description="Disordered" evidence="4">
    <location>
        <begin position="171"/>
        <end position="190"/>
    </location>
</feature>
<dbReference type="InterPro" id="IPR009057">
    <property type="entry name" value="Homeodomain-like_sf"/>
</dbReference>
<reference evidence="6 7" key="1">
    <citation type="submission" date="2011-10" db="EMBL/GenBank/DDBJ databases">
        <authorList>
            <person name="Genoscope - CEA"/>
        </authorList>
    </citation>
    <scope>NUCLEOTIDE SEQUENCE [LARGE SCALE GENOMIC DNA]</scope>
    <source>
        <strain evidence="6 7">RCC 1105</strain>
    </source>
</reference>
<dbReference type="Gene3D" id="1.10.10.60">
    <property type="entry name" value="Homeodomain-like"/>
    <property type="match status" value="1"/>
</dbReference>
<feature type="region of interest" description="Disordered" evidence="4">
    <location>
        <begin position="16"/>
        <end position="39"/>
    </location>
</feature>
<gene>
    <name evidence="6" type="ORF">Bathy07g01790</name>
</gene>
<name>K8FEC5_9CHLO</name>
<accession>K8FEC5</accession>